<feature type="compositionally biased region" description="Polar residues" evidence="8">
    <location>
        <begin position="66"/>
        <end position="83"/>
    </location>
</feature>
<accession>A0AAD4J2D5</accession>
<dbReference type="GO" id="GO:0000428">
    <property type="term" value="C:DNA-directed RNA polymerase complex"/>
    <property type="evidence" value="ECO:0007669"/>
    <property type="project" value="UniProtKB-KW"/>
</dbReference>
<evidence type="ECO:0000256" key="8">
    <source>
        <dbReference type="SAM" id="MobiDB-lite"/>
    </source>
</evidence>
<organism evidence="9 10">
    <name type="scientific">Perilla frutescens var. hirtella</name>
    <name type="common">Perilla citriodora</name>
    <name type="synonym">Perilla setoyensis</name>
    <dbReference type="NCBI Taxonomy" id="608512"/>
    <lineage>
        <taxon>Eukaryota</taxon>
        <taxon>Viridiplantae</taxon>
        <taxon>Streptophyta</taxon>
        <taxon>Embryophyta</taxon>
        <taxon>Tracheophyta</taxon>
        <taxon>Spermatophyta</taxon>
        <taxon>Magnoliopsida</taxon>
        <taxon>eudicotyledons</taxon>
        <taxon>Gunneridae</taxon>
        <taxon>Pentapetalae</taxon>
        <taxon>asterids</taxon>
        <taxon>lamiids</taxon>
        <taxon>Lamiales</taxon>
        <taxon>Lamiaceae</taxon>
        <taxon>Nepetoideae</taxon>
        <taxon>Elsholtzieae</taxon>
        <taxon>Perilla</taxon>
    </lineage>
</organism>
<comment type="caution">
    <text evidence="9">The sequence shown here is derived from an EMBL/GenBank/DDBJ whole genome shotgun (WGS) entry which is preliminary data.</text>
</comment>
<dbReference type="GO" id="GO:0005179">
    <property type="term" value="F:hormone activity"/>
    <property type="evidence" value="ECO:0007669"/>
    <property type="project" value="UniProtKB-KW"/>
</dbReference>
<feature type="compositionally biased region" description="Polar residues" evidence="8">
    <location>
        <begin position="21"/>
        <end position="45"/>
    </location>
</feature>
<evidence type="ECO:0000313" key="10">
    <source>
        <dbReference type="Proteomes" id="UP001190926"/>
    </source>
</evidence>
<evidence type="ECO:0000256" key="1">
    <source>
        <dbReference type="ARBA" id="ARBA00004271"/>
    </source>
</evidence>
<keyword evidence="4" id="KW-0964">Secreted</keyword>
<evidence type="ECO:0000256" key="7">
    <source>
        <dbReference type="ARBA" id="ARBA00023278"/>
    </source>
</evidence>
<evidence type="ECO:0000256" key="5">
    <source>
        <dbReference type="ARBA" id="ARBA00022702"/>
    </source>
</evidence>
<keyword evidence="6" id="KW-0732">Signal</keyword>
<dbReference type="InterPro" id="IPR033250">
    <property type="entry name" value="CEP"/>
</dbReference>
<feature type="compositionally biased region" description="Polar residues" evidence="8">
    <location>
        <begin position="1"/>
        <end position="10"/>
    </location>
</feature>
<gene>
    <name evidence="9" type="ORF">C2S53_005967</name>
</gene>
<dbReference type="PANTHER" id="PTHR33348">
    <property type="entry name" value="PRECURSOR OF CEP5"/>
    <property type="match status" value="1"/>
</dbReference>
<comment type="subcellular location">
    <subcellularLocation>
        <location evidence="1">Secreted</location>
        <location evidence="1">Extracellular space</location>
        <location evidence="1">Apoplast</location>
    </subcellularLocation>
</comment>
<dbReference type="GO" id="GO:0048364">
    <property type="term" value="P:root development"/>
    <property type="evidence" value="ECO:0007669"/>
    <property type="project" value="InterPro"/>
</dbReference>
<proteinExistence type="inferred from homology"/>
<name>A0AAD4J2D5_PERFH</name>
<keyword evidence="7" id="KW-0379">Hydroxylation</keyword>
<keyword evidence="3" id="KW-0052">Apoplast</keyword>
<dbReference type="GO" id="GO:2000280">
    <property type="term" value="P:regulation of root development"/>
    <property type="evidence" value="ECO:0007669"/>
    <property type="project" value="TreeGrafter"/>
</dbReference>
<evidence type="ECO:0000256" key="4">
    <source>
        <dbReference type="ARBA" id="ARBA00022525"/>
    </source>
</evidence>
<comment type="similarity">
    <text evidence="2">Belongs to the C-terminally encoded plant signaling peptide (CEP) family.</text>
</comment>
<evidence type="ECO:0000256" key="6">
    <source>
        <dbReference type="ARBA" id="ARBA00022729"/>
    </source>
</evidence>
<keyword evidence="5" id="KW-0372">Hormone</keyword>
<dbReference type="GO" id="GO:0048046">
    <property type="term" value="C:apoplast"/>
    <property type="evidence" value="ECO:0007669"/>
    <property type="project" value="UniProtKB-SubCell"/>
</dbReference>
<dbReference type="AlphaFoldDB" id="A0AAD4J2D5"/>
<reference evidence="9 10" key="1">
    <citation type="journal article" date="2021" name="Nat. Commun.">
        <title>Incipient diploidization of the medicinal plant Perilla within 10,000 years.</title>
        <authorList>
            <person name="Zhang Y."/>
            <person name="Shen Q."/>
            <person name="Leng L."/>
            <person name="Zhang D."/>
            <person name="Chen S."/>
            <person name="Shi Y."/>
            <person name="Ning Z."/>
            <person name="Chen S."/>
        </authorList>
    </citation>
    <scope>NUCLEOTIDE SEQUENCE [LARGE SCALE GENOMIC DNA]</scope>
    <source>
        <strain evidence="10">cv. PC099</strain>
    </source>
</reference>
<protein>
    <submittedName>
        <fullName evidence="9">DNA-directed RNA polymerase II subunit RPB1-like protein</fullName>
    </submittedName>
</protein>
<dbReference type="EMBL" id="SDAM02000175">
    <property type="protein sequence ID" value="KAH6825480.1"/>
    <property type="molecule type" value="Genomic_DNA"/>
</dbReference>
<dbReference type="GO" id="GO:0006995">
    <property type="term" value="P:cellular response to nitrogen starvation"/>
    <property type="evidence" value="ECO:0007669"/>
    <property type="project" value="UniProtKB-ARBA"/>
</dbReference>
<dbReference type="PANTHER" id="PTHR33348:SF3">
    <property type="entry name" value="PRECURSOR OF CEP1"/>
    <property type="match status" value="1"/>
</dbReference>
<keyword evidence="10" id="KW-1185">Reference proteome</keyword>
<evidence type="ECO:0000256" key="2">
    <source>
        <dbReference type="ARBA" id="ARBA00008963"/>
    </source>
</evidence>
<sequence length="94" mass="9767">MQSPDSQKGTGQKKVLPPVTPTQSVDLSSSEVSYTDTFQPTTPGNSPGVGHYSAGQKHNTEVNGKRFTTLTGKTDGFQPTTPGHSPGVGHSIGN</sequence>
<feature type="region of interest" description="Disordered" evidence="8">
    <location>
        <begin position="1"/>
        <end position="94"/>
    </location>
</feature>
<dbReference type="GO" id="GO:1902025">
    <property type="term" value="P:nitrate import"/>
    <property type="evidence" value="ECO:0007669"/>
    <property type="project" value="TreeGrafter"/>
</dbReference>
<dbReference type="Proteomes" id="UP001190926">
    <property type="component" value="Unassembled WGS sequence"/>
</dbReference>
<dbReference type="GO" id="GO:1901371">
    <property type="term" value="P:regulation of leaf morphogenesis"/>
    <property type="evidence" value="ECO:0007669"/>
    <property type="project" value="TreeGrafter"/>
</dbReference>
<evidence type="ECO:0000313" key="9">
    <source>
        <dbReference type="EMBL" id="KAH6825480.1"/>
    </source>
</evidence>
<evidence type="ECO:0000256" key="3">
    <source>
        <dbReference type="ARBA" id="ARBA00022523"/>
    </source>
</evidence>